<gene>
    <name evidence="3" type="ORF">SAMN05660293_02716</name>
</gene>
<dbReference type="InterPro" id="IPR023393">
    <property type="entry name" value="START-like_dom_sf"/>
</dbReference>
<dbReference type="AlphaFoldDB" id="A0A1T5ERW5"/>
<evidence type="ECO:0000313" key="4">
    <source>
        <dbReference type="Proteomes" id="UP000190897"/>
    </source>
</evidence>
<protein>
    <submittedName>
        <fullName evidence="3">Activator of Hsp90 ATPase homolog 1-like protein</fullName>
    </submittedName>
</protein>
<dbReference type="OrthoDB" id="793407at2"/>
<evidence type="ECO:0000259" key="2">
    <source>
        <dbReference type="Pfam" id="PF08327"/>
    </source>
</evidence>
<dbReference type="RefSeq" id="WP_082215168.1">
    <property type="nucleotide sequence ID" value="NZ_FUZA01000002.1"/>
</dbReference>
<sequence>MKITTKIAVDIRPDAAFEHFIYKLHAWWPKQYTWSGDKLVEIRINPQVNGLCTEIGPFGFRCDWGRVTEFKQSVKLSFTWQISPTRIPEPDPDKASLVSVLFTESSYESTDITLIHSNFENHGDGASGYAEAMDSEQGWPKILNAFKAYCQNQ</sequence>
<organism evidence="3 4">
    <name type="scientific">Dyadobacter psychrophilus</name>
    <dbReference type="NCBI Taxonomy" id="651661"/>
    <lineage>
        <taxon>Bacteria</taxon>
        <taxon>Pseudomonadati</taxon>
        <taxon>Bacteroidota</taxon>
        <taxon>Cytophagia</taxon>
        <taxon>Cytophagales</taxon>
        <taxon>Spirosomataceae</taxon>
        <taxon>Dyadobacter</taxon>
    </lineage>
</organism>
<comment type="similarity">
    <text evidence="1">Belongs to the AHA1 family.</text>
</comment>
<evidence type="ECO:0000313" key="3">
    <source>
        <dbReference type="EMBL" id="SKB86687.1"/>
    </source>
</evidence>
<keyword evidence="4" id="KW-1185">Reference proteome</keyword>
<dbReference type="EMBL" id="FUZA01000002">
    <property type="protein sequence ID" value="SKB86687.1"/>
    <property type="molecule type" value="Genomic_DNA"/>
</dbReference>
<reference evidence="4" key="1">
    <citation type="submission" date="2017-02" db="EMBL/GenBank/DDBJ databases">
        <authorList>
            <person name="Varghese N."/>
            <person name="Submissions S."/>
        </authorList>
    </citation>
    <scope>NUCLEOTIDE SEQUENCE [LARGE SCALE GENOMIC DNA]</scope>
    <source>
        <strain evidence="4">DSM 22270</strain>
    </source>
</reference>
<dbReference type="Gene3D" id="3.30.530.20">
    <property type="match status" value="1"/>
</dbReference>
<feature type="domain" description="Activator of Hsp90 ATPase homologue 1/2-like C-terminal" evidence="2">
    <location>
        <begin position="65"/>
        <end position="150"/>
    </location>
</feature>
<dbReference type="Pfam" id="PF08327">
    <property type="entry name" value="AHSA1"/>
    <property type="match status" value="1"/>
</dbReference>
<evidence type="ECO:0000256" key="1">
    <source>
        <dbReference type="ARBA" id="ARBA00006817"/>
    </source>
</evidence>
<dbReference type="CDD" id="cd08891">
    <property type="entry name" value="SRPBCC_CalC"/>
    <property type="match status" value="1"/>
</dbReference>
<name>A0A1T5ERW5_9BACT</name>
<dbReference type="SUPFAM" id="SSF55961">
    <property type="entry name" value="Bet v1-like"/>
    <property type="match status" value="1"/>
</dbReference>
<accession>A0A1T5ERW5</accession>
<proteinExistence type="inferred from homology"/>
<dbReference type="STRING" id="651661.SAMN05660293_02716"/>
<dbReference type="InterPro" id="IPR013538">
    <property type="entry name" value="ASHA1/2-like_C"/>
</dbReference>
<dbReference type="Proteomes" id="UP000190897">
    <property type="component" value="Unassembled WGS sequence"/>
</dbReference>